<dbReference type="InterPro" id="IPR045886">
    <property type="entry name" value="ThiF/MoeB/HesA"/>
</dbReference>
<keyword evidence="4" id="KW-1185">Reference proteome</keyword>
<dbReference type="Gene3D" id="3.40.50.720">
    <property type="entry name" value="NAD(P)-binding Rossmann-like Domain"/>
    <property type="match status" value="1"/>
</dbReference>
<dbReference type="GO" id="GO:0016779">
    <property type="term" value="F:nucleotidyltransferase activity"/>
    <property type="evidence" value="ECO:0007669"/>
    <property type="project" value="UniProtKB-KW"/>
</dbReference>
<comment type="caution">
    <text evidence="3">The sequence shown here is derived from an EMBL/GenBank/DDBJ whole genome shotgun (WGS) entry which is preliminary data.</text>
</comment>
<dbReference type="eggNOG" id="COG0476">
    <property type="taxonomic scope" value="Bacteria"/>
</dbReference>
<dbReference type="PANTHER" id="PTHR10953">
    <property type="entry name" value="UBIQUITIN-ACTIVATING ENZYME E1"/>
    <property type="match status" value="1"/>
</dbReference>
<accession>A6GIG0</accession>
<dbReference type="GO" id="GO:0008641">
    <property type="term" value="F:ubiquitin-like modifier activating enzyme activity"/>
    <property type="evidence" value="ECO:0007669"/>
    <property type="project" value="InterPro"/>
</dbReference>
<feature type="region of interest" description="Disordered" evidence="1">
    <location>
        <begin position="197"/>
        <end position="236"/>
    </location>
</feature>
<dbReference type="GO" id="GO:0005829">
    <property type="term" value="C:cytosol"/>
    <property type="evidence" value="ECO:0007669"/>
    <property type="project" value="TreeGrafter"/>
</dbReference>
<organism evidence="3 4">
    <name type="scientific">Plesiocystis pacifica SIR-1</name>
    <dbReference type="NCBI Taxonomy" id="391625"/>
    <lineage>
        <taxon>Bacteria</taxon>
        <taxon>Pseudomonadati</taxon>
        <taxon>Myxococcota</taxon>
        <taxon>Polyangia</taxon>
        <taxon>Nannocystales</taxon>
        <taxon>Nannocystaceae</taxon>
        <taxon>Plesiocystis</taxon>
    </lineage>
</organism>
<feature type="domain" description="THIF-type NAD/FAD binding fold" evidence="2">
    <location>
        <begin position="5"/>
        <end position="198"/>
    </location>
</feature>
<evidence type="ECO:0000256" key="1">
    <source>
        <dbReference type="SAM" id="MobiDB-lite"/>
    </source>
</evidence>
<proteinExistence type="predicted"/>
<dbReference type="RefSeq" id="WP_006976496.1">
    <property type="nucleotide sequence ID" value="NZ_ABCS01000136.1"/>
</dbReference>
<keyword evidence="3" id="KW-0548">Nucleotidyltransferase</keyword>
<dbReference type="PANTHER" id="PTHR10953:SF102">
    <property type="entry name" value="ADENYLYLTRANSFERASE AND SULFURTRANSFERASE MOCS3"/>
    <property type="match status" value="1"/>
</dbReference>
<dbReference type="GO" id="GO:0008146">
    <property type="term" value="F:sulfotransferase activity"/>
    <property type="evidence" value="ECO:0007669"/>
    <property type="project" value="TreeGrafter"/>
</dbReference>
<protein>
    <submittedName>
        <fullName evidence="3">Putative adenylyltransferase thiamine biosynthesis protein</fullName>
    </submittedName>
</protein>
<dbReference type="Pfam" id="PF00899">
    <property type="entry name" value="ThiF"/>
    <property type="match status" value="1"/>
</dbReference>
<reference evidence="3 4" key="1">
    <citation type="submission" date="2007-06" db="EMBL/GenBank/DDBJ databases">
        <authorList>
            <person name="Shimkets L."/>
            <person name="Ferriera S."/>
            <person name="Johnson J."/>
            <person name="Kravitz S."/>
            <person name="Beeson K."/>
            <person name="Sutton G."/>
            <person name="Rogers Y.-H."/>
            <person name="Friedman R."/>
            <person name="Frazier M."/>
            <person name="Venter J.C."/>
        </authorList>
    </citation>
    <scope>NUCLEOTIDE SEQUENCE [LARGE SCALE GENOMIC DNA]</scope>
    <source>
        <strain evidence="3 4">SIR-1</strain>
    </source>
</reference>
<dbReference type="SUPFAM" id="SSF69572">
    <property type="entry name" value="Activating enzymes of the ubiquitin-like proteins"/>
    <property type="match status" value="1"/>
</dbReference>
<dbReference type="GO" id="GO:0004792">
    <property type="term" value="F:thiosulfate-cyanide sulfurtransferase activity"/>
    <property type="evidence" value="ECO:0007669"/>
    <property type="project" value="TreeGrafter"/>
</dbReference>
<evidence type="ECO:0000313" key="3">
    <source>
        <dbReference type="EMBL" id="EDM74323.1"/>
    </source>
</evidence>
<evidence type="ECO:0000313" key="4">
    <source>
        <dbReference type="Proteomes" id="UP000005801"/>
    </source>
</evidence>
<dbReference type="AlphaFoldDB" id="A6GIG0"/>
<feature type="compositionally biased region" description="Polar residues" evidence="1">
    <location>
        <begin position="220"/>
        <end position="233"/>
    </location>
</feature>
<sequence length="271" mass="28357">MTCFVVIGAGGLGCPALMGLQAGGARRVLIVDDDAVDLSNLQRQVLYSVAELGASKAQCAAWTLASRDREVEARTLARRLDPDSPTLLAELLDAAPTDASEELVVLECSDNPRLKFAVHDACVAASVPVVVGGVVGWRGQAMAVDPRRPELPCYRCLFEEPPPRELAPACAAVGVIGAAAGVVGQWMATLALSVASSLPGSPPDKVNTASGGGFDHKLTSEQPSLSAESTSGRESSRAGAGMLIHFDLLNTRIQRLEPTPRKGCRHHGELC</sequence>
<gene>
    <name evidence="3" type="ORF">PPSIR1_11868</name>
</gene>
<dbReference type="InterPro" id="IPR035985">
    <property type="entry name" value="Ubiquitin-activating_enz"/>
</dbReference>
<evidence type="ECO:0000259" key="2">
    <source>
        <dbReference type="Pfam" id="PF00899"/>
    </source>
</evidence>
<dbReference type="OrthoDB" id="9804286at2"/>
<dbReference type="InterPro" id="IPR000594">
    <property type="entry name" value="ThiF_NAD_FAD-bd"/>
</dbReference>
<dbReference type="Proteomes" id="UP000005801">
    <property type="component" value="Unassembled WGS sequence"/>
</dbReference>
<dbReference type="STRING" id="391625.PPSIR1_11868"/>
<dbReference type="EMBL" id="ABCS01000136">
    <property type="protein sequence ID" value="EDM74323.1"/>
    <property type="molecule type" value="Genomic_DNA"/>
</dbReference>
<keyword evidence="3" id="KW-0808">Transferase</keyword>
<name>A6GIG0_9BACT</name>